<evidence type="ECO:0000313" key="7">
    <source>
        <dbReference type="Proteomes" id="UP001296993"/>
    </source>
</evidence>
<dbReference type="NCBIfam" id="TIGR00208">
    <property type="entry name" value="fliS"/>
    <property type="match status" value="1"/>
</dbReference>
<dbReference type="EMBL" id="JAGIOF010000001">
    <property type="protein sequence ID" value="MBP2386861.1"/>
    <property type="molecule type" value="Genomic_DNA"/>
</dbReference>
<dbReference type="PANTHER" id="PTHR34773:SF1">
    <property type="entry name" value="FLAGELLAR SECRETION CHAPERONE FLIS"/>
    <property type="match status" value="1"/>
</dbReference>
<keyword evidence="6" id="KW-0966">Cell projection</keyword>
<organism evidence="6 7">
    <name type="scientific">Paeniglutamicibacter kerguelensis</name>
    <dbReference type="NCBI Taxonomy" id="254788"/>
    <lineage>
        <taxon>Bacteria</taxon>
        <taxon>Bacillati</taxon>
        <taxon>Actinomycetota</taxon>
        <taxon>Actinomycetes</taxon>
        <taxon>Micrococcales</taxon>
        <taxon>Micrococcaceae</taxon>
        <taxon>Paeniglutamicibacter</taxon>
    </lineage>
</organism>
<evidence type="ECO:0000256" key="4">
    <source>
        <dbReference type="ARBA" id="ARBA00022795"/>
    </source>
</evidence>
<sequence length="138" mass="15048">MMMNPAQKRAQLNREAILSASPARLLTMLYDRLLLDLNRAEAAQLAQDWIAASDNLMHAQDIIAELVSSLNTDSWDGAQGLQSLYAFATQLLVNANIRRDPALTRQAISLLEPLRQAWHEAAAVPVAAPARDGGTFVG</sequence>
<evidence type="ECO:0000256" key="1">
    <source>
        <dbReference type="ARBA" id="ARBA00004514"/>
    </source>
</evidence>
<dbReference type="Pfam" id="PF02561">
    <property type="entry name" value="FliS"/>
    <property type="match status" value="1"/>
</dbReference>
<name>A0ABS4XEX4_9MICC</name>
<dbReference type="RefSeq" id="WP_342592762.1">
    <property type="nucleotide sequence ID" value="NZ_BAAAJY010000010.1"/>
</dbReference>
<keyword evidence="4" id="KW-1005">Bacterial flagellum biogenesis</keyword>
<keyword evidence="3" id="KW-0963">Cytoplasm</keyword>
<keyword evidence="5" id="KW-0143">Chaperone</keyword>
<evidence type="ECO:0000313" key="6">
    <source>
        <dbReference type="EMBL" id="MBP2386861.1"/>
    </source>
</evidence>
<dbReference type="CDD" id="cd16098">
    <property type="entry name" value="FliS"/>
    <property type="match status" value="1"/>
</dbReference>
<dbReference type="PANTHER" id="PTHR34773">
    <property type="entry name" value="FLAGELLAR SECRETION CHAPERONE FLIS"/>
    <property type="match status" value="1"/>
</dbReference>
<dbReference type="Proteomes" id="UP001296993">
    <property type="component" value="Unassembled WGS sequence"/>
</dbReference>
<evidence type="ECO:0000256" key="2">
    <source>
        <dbReference type="ARBA" id="ARBA00008787"/>
    </source>
</evidence>
<gene>
    <name evidence="6" type="ORF">JOF47_002372</name>
</gene>
<keyword evidence="7" id="KW-1185">Reference proteome</keyword>
<proteinExistence type="inferred from homology"/>
<comment type="caution">
    <text evidence="6">The sequence shown here is derived from an EMBL/GenBank/DDBJ whole genome shotgun (WGS) entry which is preliminary data.</text>
</comment>
<comment type="subcellular location">
    <subcellularLocation>
        <location evidence="1">Cytoplasm</location>
        <location evidence="1">Cytosol</location>
    </subcellularLocation>
</comment>
<comment type="similarity">
    <text evidence="2">Belongs to the FliS family.</text>
</comment>
<dbReference type="InterPro" id="IPR036584">
    <property type="entry name" value="FliS_sf"/>
</dbReference>
<evidence type="ECO:0000256" key="5">
    <source>
        <dbReference type="ARBA" id="ARBA00023186"/>
    </source>
</evidence>
<keyword evidence="6" id="KW-0282">Flagellum</keyword>
<dbReference type="Gene3D" id="1.20.120.340">
    <property type="entry name" value="Flagellar protein FliS"/>
    <property type="match status" value="1"/>
</dbReference>
<accession>A0ABS4XEX4</accession>
<dbReference type="InterPro" id="IPR003713">
    <property type="entry name" value="FliS"/>
</dbReference>
<dbReference type="SUPFAM" id="SSF101116">
    <property type="entry name" value="Flagellar export chaperone FliS"/>
    <property type="match status" value="1"/>
</dbReference>
<keyword evidence="6" id="KW-0969">Cilium</keyword>
<protein>
    <submittedName>
        <fullName evidence="6">Flagellar protein FliS</fullName>
    </submittedName>
</protein>
<evidence type="ECO:0000256" key="3">
    <source>
        <dbReference type="ARBA" id="ARBA00022490"/>
    </source>
</evidence>
<reference evidence="6 7" key="1">
    <citation type="submission" date="2021-03" db="EMBL/GenBank/DDBJ databases">
        <title>Sequencing the genomes of 1000 actinobacteria strains.</title>
        <authorList>
            <person name="Klenk H.-P."/>
        </authorList>
    </citation>
    <scope>NUCLEOTIDE SEQUENCE [LARGE SCALE GENOMIC DNA]</scope>
    <source>
        <strain evidence="6 7">DSM 15797</strain>
    </source>
</reference>